<comment type="subcellular location">
    <subcellularLocation>
        <location evidence="1">Cytoplasm</location>
        <location evidence="1">Cytoskeleton</location>
    </subcellularLocation>
</comment>
<feature type="domain" description="Kinesin motor" evidence="10">
    <location>
        <begin position="5"/>
        <end position="173"/>
    </location>
</feature>
<evidence type="ECO:0000256" key="9">
    <source>
        <dbReference type="PROSITE-ProRule" id="PRU00283"/>
    </source>
</evidence>
<accession>A0A087UIK7</accession>
<dbReference type="Proteomes" id="UP000054359">
    <property type="component" value="Unassembled WGS sequence"/>
</dbReference>
<dbReference type="InterPro" id="IPR027417">
    <property type="entry name" value="P-loop_NTPase"/>
</dbReference>
<dbReference type="GO" id="GO:0003777">
    <property type="term" value="F:microtubule motor activity"/>
    <property type="evidence" value="ECO:0007669"/>
    <property type="project" value="InterPro"/>
</dbReference>
<keyword evidence="5 9" id="KW-0067">ATP-binding</keyword>
<evidence type="ECO:0000256" key="1">
    <source>
        <dbReference type="ARBA" id="ARBA00004245"/>
    </source>
</evidence>
<dbReference type="GO" id="GO:0008017">
    <property type="term" value="F:microtubule binding"/>
    <property type="evidence" value="ECO:0007669"/>
    <property type="project" value="InterPro"/>
</dbReference>
<dbReference type="EMBL" id="KK119964">
    <property type="protein sequence ID" value="KFM77196.1"/>
    <property type="molecule type" value="Genomic_DNA"/>
</dbReference>
<dbReference type="SMART" id="SM00129">
    <property type="entry name" value="KISc"/>
    <property type="match status" value="1"/>
</dbReference>
<evidence type="ECO:0000256" key="4">
    <source>
        <dbReference type="ARBA" id="ARBA00022741"/>
    </source>
</evidence>
<protein>
    <submittedName>
        <fullName evidence="11">Kinesin-like protein KIF17</fullName>
    </submittedName>
</protein>
<evidence type="ECO:0000256" key="5">
    <source>
        <dbReference type="ARBA" id="ARBA00022840"/>
    </source>
</evidence>
<dbReference type="AlphaFoldDB" id="A0A087UIK7"/>
<dbReference type="GO" id="GO:0005524">
    <property type="term" value="F:ATP binding"/>
    <property type="evidence" value="ECO:0007669"/>
    <property type="project" value="UniProtKB-UniRule"/>
</dbReference>
<evidence type="ECO:0000313" key="12">
    <source>
        <dbReference type="Proteomes" id="UP000054359"/>
    </source>
</evidence>
<dbReference type="Pfam" id="PF00225">
    <property type="entry name" value="Kinesin"/>
    <property type="match status" value="1"/>
</dbReference>
<evidence type="ECO:0000256" key="7">
    <source>
        <dbReference type="ARBA" id="ARBA00023175"/>
    </source>
</evidence>
<keyword evidence="6" id="KW-0175">Coiled coil</keyword>
<comment type="similarity">
    <text evidence="9">Belongs to the TRAFAC class myosin-kinesin ATPase superfamily. Kinesin family.</text>
</comment>
<keyword evidence="12" id="KW-1185">Reference proteome</keyword>
<dbReference type="GO" id="GO:0005874">
    <property type="term" value="C:microtubule"/>
    <property type="evidence" value="ECO:0007669"/>
    <property type="project" value="UniProtKB-KW"/>
</dbReference>
<dbReference type="InterPro" id="IPR001752">
    <property type="entry name" value="Kinesin_motor_dom"/>
</dbReference>
<dbReference type="InterPro" id="IPR036961">
    <property type="entry name" value="Kinesin_motor_dom_sf"/>
</dbReference>
<dbReference type="OrthoDB" id="6433600at2759"/>
<keyword evidence="2" id="KW-0963">Cytoplasm</keyword>
<dbReference type="STRING" id="407821.A0A087UIK7"/>
<dbReference type="PROSITE" id="PS50067">
    <property type="entry name" value="KINESIN_MOTOR_2"/>
    <property type="match status" value="1"/>
</dbReference>
<dbReference type="GO" id="GO:0007018">
    <property type="term" value="P:microtubule-based movement"/>
    <property type="evidence" value="ECO:0007669"/>
    <property type="project" value="InterPro"/>
</dbReference>
<gene>
    <name evidence="11" type="ORF">X975_20658</name>
</gene>
<proteinExistence type="inferred from homology"/>
<dbReference type="SUPFAM" id="SSF52540">
    <property type="entry name" value="P-loop containing nucleoside triphosphate hydrolases"/>
    <property type="match status" value="1"/>
</dbReference>
<sequence>MASETVKVIVRCRPINQRERDLGCKVIISMDSSCGLCSIVNPADSSAPPKSFTFDGAYFIDSTTEQIYNEIVYPIVESVTEGYNGTVFAYGQTGCGKSFTMQGITHPASQKGIIPRAFEHIFEAIATTENTKFLVHASYLEIYNEEIRDLLGKETKKKLELKEHPDKGVYVAG</sequence>
<keyword evidence="4 9" id="KW-0547">Nucleotide-binding</keyword>
<feature type="non-terminal residue" evidence="11">
    <location>
        <position position="173"/>
    </location>
</feature>
<dbReference type="InterPro" id="IPR027640">
    <property type="entry name" value="Kinesin-like_fam"/>
</dbReference>
<reference evidence="11 12" key="1">
    <citation type="submission" date="2013-11" db="EMBL/GenBank/DDBJ databases">
        <title>Genome sequencing of Stegodyphus mimosarum.</title>
        <authorList>
            <person name="Bechsgaard J."/>
        </authorList>
    </citation>
    <scope>NUCLEOTIDE SEQUENCE [LARGE SCALE GENOMIC DNA]</scope>
</reference>
<feature type="binding site" evidence="9">
    <location>
        <begin position="91"/>
        <end position="98"/>
    </location>
    <ligand>
        <name>ATP</name>
        <dbReference type="ChEBI" id="CHEBI:30616"/>
    </ligand>
</feature>
<organism evidence="11 12">
    <name type="scientific">Stegodyphus mimosarum</name>
    <name type="common">African social velvet spider</name>
    <dbReference type="NCBI Taxonomy" id="407821"/>
    <lineage>
        <taxon>Eukaryota</taxon>
        <taxon>Metazoa</taxon>
        <taxon>Ecdysozoa</taxon>
        <taxon>Arthropoda</taxon>
        <taxon>Chelicerata</taxon>
        <taxon>Arachnida</taxon>
        <taxon>Araneae</taxon>
        <taxon>Araneomorphae</taxon>
        <taxon>Entelegynae</taxon>
        <taxon>Eresoidea</taxon>
        <taxon>Eresidae</taxon>
        <taxon>Stegodyphus</taxon>
    </lineage>
</organism>
<name>A0A087UIK7_STEMI</name>
<evidence type="ECO:0000256" key="6">
    <source>
        <dbReference type="ARBA" id="ARBA00023054"/>
    </source>
</evidence>
<evidence type="ECO:0000256" key="2">
    <source>
        <dbReference type="ARBA" id="ARBA00022490"/>
    </source>
</evidence>
<evidence type="ECO:0000259" key="10">
    <source>
        <dbReference type="PROSITE" id="PS50067"/>
    </source>
</evidence>
<evidence type="ECO:0000256" key="3">
    <source>
        <dbReference type="ARBA" id="ARBA00022701"/>
    </source>
</evidence>
<keyword evidence="3" id="KW-0493">Microtubule</keyword>
<dbReference type="OMA" id="ICNTGKH"/>
<keyword evidence="7 9" id="KW-0505">Motor protein</keyword>
<dbReference type="PANTHER" id="PTHR47969">
    <property type="entry name" value="CHROMOSOME-ASSOCIATED KINESIN KIF4A-RELATED"/>
    <property type="match status" value="1"/>
</dbReference>
<keyword evidence="8" id="KW-0206">Cytoskeleton</keyword>
<evidence type="ECO:0000256" key="8">
    <source>
        <dbReference type="ARBA" id="ARBA00023212"/>
    </source>
</evidence>
<dbReference type="Gene3D" id="3.40.850.10">
    <property type="entry name" value="Kinesin motor domain"/>
    <property type="match status" value="1"/>
</dbReference>
<dbReference type="PANTHER" id="PTHR47969:SF21">
    <property type="entry name" value="KINESIN-LIKE PROTEIN"/>
    <property type="match status" value="1"/>
</dbReference>
<evidence type="ECO:0000313" key="11">
    <source>
        <dbReference type="EMBL" id="KFM77196.1"/>
    </source>
</evidence>